<feature type="transmembrane region" description="Helical" evidence="1">
    <location>
        <begin position="6"/>
        <end position="32"/>
    </location>
</feature>
<keyword evidence="1" id="KW-0472">Membrane</keyword>
<accession>A0AA37TYD8</accession>
<reference evidence="2 3" key="1">
    <citation type="journal article" date="2014" name="Int. J. Syst. Evol. Microbiol.">
        <title>Complete genome sequence of Corynebacterium casei LMG S-19264T (=DSM 44701T), isolated from a smear-ripened cheese.</title>
        <authorList>
            <consortium name="US DOE Joint Genome Institute (JGI-PGF)"/>
            <person name="Walter F."/>
            <person name="Albersmeier A."/>
            <person name="Kalinowski J."/>
            <person name="Ruckert C."/>
        </authorList>
    </citation>
    <scope>NUCLEOTIDE SEQUENCE [LARGE SCALE GENOMIC DNA]</scope>
    <source>
        <strain evidence="2 3">NBRC 112785</strain>
    </source>
</reference>
<feature type="transmembrane region" description="Helical" evidence="1">
    <location>
        <begin position="110"/>
        <end position="129"/>
    </location>
</feature>
<evidence type="ECO:0000313" key="3">
    <source>
        <dbReference type="Proteomes" id="UP001157439"/>
    </source>
</evidence>
<keyword evidence="1" id="KW-1133">Transmembrane helix</keyword>
<keyword evidence="3" id="KW-1185">Reference proteome</keyword>
<dbReference type="RefSeq" id="WP_095499022.1">
    <property type="nucleotide sequence ID" value="NZ_BSPO01000003.1"/>
</dbReference>
<feature type="transmembrane region" description="Helical" evidence="1">
    <location>
        <begin position="80"/>
        <end position="98"/>
    </location>
</feature>
<gene>
    <name evidence="2" type="ORF">GCM10007894_25270</name>
</gene>
<feature type="transmembrane region" description="Helical" evidence="1">
    <location>
        <begin position="53"/>
        <end position="74"/>
    </location>
</feature>
<evidence type="ECO:0008006" key="4">
    <source>
        <dbReference type="Google" id="ProtNLM"/>
    </source>
</evidence>
<evidence type="ECO:0000256" key="1">
    <source>
        <dbReference type="SAM" id="Phobius"/>
    </source>
</evidence>
<evidence type="ECO:0000313" key="2">
    <source>
        <dbReference type="EMBL" id="GLS84550.1"/>
    </source>
</evidence>
<dbReference type="EMBL" id="BSPO01000003">
    <property type="protein sequence ID" value="GLS84550.1"/>
    <property type="molecule type" value="Genomic_DNA"/>
</dbReference>
<proteinExistence type="predicted"/>
<dbReference type="AlphaFoldDB" id="A0AA37TYD8"/>
<sequence length="144" mass="15845">MSPTSLFRFILIASLMASITSVVAGISLLDTLPQILQDYMAQLESQEMSKGKALFLLLLVPTVLLLLLISTIGLWKFKSWARTLYVILLVAFIPLYPASGPVVMTSLEAMFRDIALVLEGVLLALMYTGEVNQKFVSTTTNENS</sequence>
<name>A0AA37TYD8_9GAMM</name>
<keyword evidence="1" id="KW-0812">Transmembrane</keyword>
<dbReference type="Proteomes" id="UP001157439">
    <property type="component" value="Unassembled WGS sequence"/>
</dbReference>
<comment type="caution">
    <text evidence="2">The sequence shown here is derived from an EMBL/GenBank/DDBJ whole genome shotgun (WGS) entry which is preliminary data.</text>
</comment>
<protein>
    <recommendedName>
        <fullName evidence="4">DUF2127 domain-containing protein</fullName>
    </recommendedName>
</protein>
<organism evidence="2 3">
    <name type="scientific">Paraferrimonas haliotis</name>
    <dbReference type="NCBI Taxonomy" id="2013866"/>
    <lineage>
        <taxon>Bacteria</taxon>
        <taxon>Pseudomonadati</taxon>
        <taxon>Pseudomonadota</taxon>
        <taxon>Gammaproteobacteria</taxon>
        <taxon>Alteromonadales</taxon>
        <taxon>Ferrimonadaceae</taxon>
        <taxon>Paraferrimonas</taxon>
    </lineage>
</organism>